<reference evidence="1 2" key="1">
    <citation type="submission" date="2020-08" db="EMBL/GenBank/DDBJ databases">
        <title>Sequencing the genomes of 1000 actinobacteria strains.</title>
        <authorList>
            <person name="Klenk H.-P."/>
        </authorList>
    </citation>
    <scope>NUCLEOTIDE SEQUENCE [LARGE SCALE GENOMIC DNA]</scope>
    <source>
        <strain evidence="1 2">DSM 43582</strain>
    </source>
</reference>
<organism evidence="1 2">
    <name type="scientific">Nocardia transvalensis</name>
    <dbReference type="NCBI Taxonomy" id="37333"/>
    <lineage>
        <taxon>Bacteria</taxon>
        <taxon>Bacillati</taxon>
        <taxon>Actinomycetota</taxon>
        <taxon>Actinomycetes</taxon>
        <taxon>Mycobacteriales</taxon>
        <taxon>Nocardiaceae</taxon>
        <taxon>Nocardia</taxon>
    </lineage>
</organism>
<dbReference type="AlphaFoldDB" id="A0A7W9PIG9"/>
<evidence type="ECO:0000313" key="2">
    <source>
        <dbReference type="Proteomes" id="UP000540412"/>
    </source>
</evidence>
<keyword evidence="2" id="KW-1185">Reference proteome</keyword>
<dbReference type="RefSeq" id="WP_040754092.1">
    <property type="nucleotide sequence ID" value="NZ_JACHIT010000002.1"/>
</dbReference>
<comment type="caution">
    <text evidence="1">The sequence shown here is derived from an EMBL/GenBank/DDBJ whole genome shotgun (WGS) entry which is preliminary data.</text>
</comment>
<gene>
    <name evidence="1" type="ORF">BJY24_005678</name>
</gene>
<evidence type="ECO:0000313" key="1">
    <source>
        <dbReference type="EMBL" id="MBB5916766.1"/>
    </source>
</evidence>
<protein>
    <submittedName>
        <fullName evidence="1">Uncharacterized protein</fullName>
    </submittedName>
</protein>
<accession>A0A7W9PIG9</accession>
<proteinExistence type="predicted"/>
<name>A0A7W9PIG9_9NOCA</name>
<dbReference type="EMBL" id="JACHIT010000002">
    <property type="protein sequence ID" value="MBB5916766.1"/>
    <property type="molecule type" value="Genomic_DNA"/>
</dbReference>
<sequence>MITGMASARLKLEHASRHLEALTKTVDEFASGGHFQVAVVWSCNHPDYECRGIVKNSAPTPDLIALQAADVVGNLRAALDHAVFTHVQEHCSNEGRPLVSDELRRIQFPILSGSGRIRSRDQFGPTVLDVLNNHQPRKSTVHPLFRLNKLVNQDKHRVMLITASAKLETDVHYQYPLEYVDDITELGADLRPGSEILRLKFRAVAPLEKHPWEYVDIGGGYPVAIDIPDTDDTPPILPTMNEIRDLVGVVLDELEGAGVS</sequence>
<dbReference type="Proteomes" id="UP000540412">
    <property type="component" value="Unassembled WGS sequence"/>
</dbReference>